<keyword evidence="2" id="KW-1185">Reference proteome</keyword>
<sequence length="66" mass="7311">MPDQNALIRAAIARLLSEKTGVAVISMKESIEELPATARKAQTIENLQDLLLEMAEERGMMVELDL</sequence>
<proteinExistence type="predicted"/>
<evidence type="ECO:0000313" key="2">
    <source>
        <dbReference type="Proteomes" id="UP001387293"/>
    </source>
</evidence>
<dbReference type="EMBL" id="JAPYKS010000027">
    <property type="protein sequence ID" value="MEI9412364.1"/>
    <property type="molecule type" value="Genomic_DNA"/>
</dbReference>
<dbReference type="RefSeq" id="WP_337108772.1">
    <property type="nucleotide sequence ID" value="NZ_JAPYKS010000027.1"/>
</dbReference>
<protein>
    <submittedName>
        <fullName evidence="1">Uncharacterized protein</fullName>
    </submittedName>
</protein>
<comment type="caution">
    <text evidence="1">The sequence shown here is derived from an EMBL/GenBank/DDBJ whole genome shotgun (WGS) entry which is preliminary data.</text>
</comment>
<gene>
    <name evidence="1" type="ORF">O7A60_26945</name>
</gene>
<organism evidence="1 2">
    <name type="scientific">Mesorhizobium salmacidum</name>
    <dbReference type="NCBI Taxonomy" id="3015171"/>
    <lineage>
        <taxon>Bacteria</taxon>
        <taxon>Pseudomonadati</taxon>
        <taxon>Pseudomonadota</taxon>
        <taxon>Alphaproteobacteria</taxon>
        <taxon>Hyphomicrobiales</taxon>
        <taxon>Phyllobacteriaceae</taxon>
        <taxon>Mesorhizobium</taxon>
    </lineage>
</organism>
<name>A0ABU8L311_9HYPH</name>
<reference evidence="1 2" key="1">
    <citation type="submission" date="2022-12" db="EMBL/GenBank/DDBJ databases">
        <authorList>
            <person name="Muema E."/>
        </authorList>
    </citation>
    <scope>NUCLEOTIDE SEQUENCE [LARGE SCALE GENOMIC DNA]</scope>
    <source>
        <strain evidence="2">1326</strain>
    </source>
</reference>
<dbReference type="Proteomes" id="UP001387293">
    <property type="component" value="Unassembled WGS sequence"/>
</dbReference>
<evidence type="ECO:0000313" key="1">
    <source>
        <dbReference type="EMBL" id="MEI9412364.1"/>
    </source>
</evidence>
<accession>A0ABU8L311</accession>